<dbReference type="PRINTS" id="PR00377">
    <property type="entry name" value="IMPHPHTASES"/>
</dbReference>
<proteinExistence type="inferred from homology"/>
<dbReference type="PANTHER" id="PTHR20854">
    <property type="entry name" value="INOSITOL MONOPHOSPHATASE"/>
    <property type="match status" value="1"/>
</dbReference>
<evidence type="ECO:0000256" key="2">
    <source>
        <dbReference type="ARBA" id="ARBA00022723"/>
    </source>
</evidence>
<name>W7TKF3_9STRA</name>
<evidence type="ECO:0000256" key="1">
    <source>
        <dbReference type="ARBA" id="ARBA00009759"/>
    </source>
</evidence>
<keyword evidence="3" id="KW-0378">Hydrolase</keyword>
<feature type="binding site" evidence="5">
    <location>
        <position position="196"/>
    </location>
    <ligand>
        <name>Mg(2+)</name>
        <dbReference type="ChEBI" id="CHEBI:18420"/>
        <label>1</label>
        <note>catalytic</note>
    </ligand>
</feature>
<evidence type="ECO:0000256" key="3">
    <source>
        <dbReference type="ARBA" id="ARBA00022801"/>
    </source>
</evidence>
<dbReference type="GO" id="GO:0006020">
    <property type="term" value="P:inositol metabolic process"/>
    <property type="evidence" value="ECO:0007669"/>
    <property type="project" value="TreeGrafter"/>
</dbReference>
<dbReference type="SUPFAM" id="SSF56655">
    <property type="entry name" value="Carbohydrate phosphatase"/>
    <property type="match status" value="1"/>
</dbReference>
<dbReference type="Gene3D" id="3.30.540.10">
    <property type="entry name" value="Fructose-1,6-Bisphosphatase, subunit A, domain 1"/>
    <property type="match status" value="1"/>
</dbReference>
<keyword evidence="4 5" id="KW-0460">Magnesium</keyword>
<comment type="similarity">
    <text evidence="1">Belongs to the inositol monophosphatase superfamily.</text>
</comment>
<dbReference type="GO" id="GO:0008934">
    <property type="term" value="F:inositol monophosphate 1-phosphatase activity"/>
    <property type="evidence" value="ECO:0007669"/>
    <property type="project" value="TreeGrafter"/>
</dbReference>
<keyword evidence="8" id="KW-1185">Reference proteome</keyword>
<dbReference type="GO" id="GO:0046872">
    <property type="term" value="F:metal ion binding"/>
    <property type="evidence" value="ECO:0007669"/>
    <property type="project" value="UniProtKB-KW"/>
</dbReference>
<gene>
    <name evidence="7" type="primary">IMPA1</name>
    <name evidence="7" type="ORF">Naga_101411g2</name>
</gene>
<dbReference type="InterPro" id="IPR000760">
    <property type="entry name" value="Inositol_monophosphatase-like"/>
</dbReference>
<comment type="caution">
    <text evidence="7">The sequence shown here is derived from an EMBL/GenBank/DDBJ whole genome shotgun (WGS) entry which is preliminary data.</text>
</comment>
<accession>W7TKF3</accession>
<dbReference type="PANTHER" id="PTHR20854:SF4">
    <property type="entry name" value="INOSITOL-1-MONOPHOSPHATASE-RELATED"/>
    <property type="match status" value="1"/>
</dbReference>
<feature type="binding site" evidence="5">
    <location>
        <position position="173"/>
    </location>
    <ligand>
        <name>Mg(2+)</name>
        <dbReference type="ChEBI" id="CHEBI:18420"/>
        <label>1</label>
        <note>catalytic</note>
    </ligand>
</feature>
<evidence type="ECO:0000256" key="4">
    <source>
        <dbReference type="ARBA" id="ARBA00022842"/>
    </source>
</evidence>
<evidence type="ECO:0000313" key="7">
    <source>
        <dbReference type="EMBL" id="EWM20896.1"/>
    </source>
</evidence>
<feature type="binding site" evidence="5">
    <location>
        <position position="193"/>
    </location>
    <ligand>
        <name>Mg(2+)</name>
        <dbReference type="ChEBI" id="CHEBI:18420"/>
        <label>1</label>
        <note>catalytic</note>
    </ligand>
</feature>
<dbReference type="PROSITE" id="PS00629">
    <property type="entry name" value="IMP_1"/>
    <property type="match status" value="1"/>
</dbReference>
<dbReference type="Pfam" id="PF00459">
    <property type="entry name" value="Inositol_P"/>
    <property type="match status" value="1"/>
</dbReference>
<dbReference type="EMBL" id="AZIL01002744">
    <property type="protein sequence ID" value="EWM20896.1"/>
    <property type="molecule type" value="Genomic_DNA"/>
</dbReference>
<comment type="cofactor">
    <cofactor evidence="5">
        <name>Mg(2+)</name>
        <dbReference type="ChEBI" id="CHEBI:18420"/>
    </cofactor>
</comment>
<dbReference type="OrthoDB" id="10254945at2759"/>
<sequence>MICPYYVVFSIVPVRGFFRYGALTSLLSSPLESAPSFLRPTKSLMPWSRRPPFSPTDHVGISMSTIKDDGDTMPHPLSSQENFAASTNPSDDEFRDHDLDHYLQVAESAALQAGNFIRASLERRTSLGLTVNDKAAVGAARVDLVTEVDLQAEEIIIPSIRKAVTGRHIFVGEESAFLTGTQALTDDPHWFVDPVDGTTNFIHGYPFVTVGRAGGRAQAASWGWEGGEEGV</sequence>
<dbReference type="AlphaFoldDB" id="W7TKF3"/>
<protein>
    <submittedName>
        <fullName evidence="7">Inositol monophosphatase</fullName>
    </submittedName>
</protein>
<dbReference type="InterPro" id="IPR020583">
    <property type="entry name" value="Inositol_monoP_metal-BS"/>
</dbReference>
<dbReference type="GO" id="GO:0007165">
    <property type="term" value="P:signal transduction"/>
    <property type="evidence" value="ECO:0007669"/>
    <property type="project" value="TreeGrafter"/>
</dbReference>
<keyword evidence="2 5" id="KW-0479">Metal-binding</keyword>
<evidence type="ECO:0000256" key="6">
    <source>
        <dbReference type="SAM" id="MobiDB-lite"/>
    </source>
</evidence>
<feature type="compositionally biased region" description="Polar residues" evidence="6">
    <location>
        <begin position="77"/>
        <end position="89"/>
    </location>
</feature>
<organism evidence="7 8">
    <name type="scientific">Nannochloropsis gaditana</name>
    <dbReference type="NCBI Taxonomy" id="72520"/>
    <lineage>
        <taxon>Eukaryota</taxon>
        <taxon>Sar</taxon>
        <taxon>Stramenopiles</taxon>
        <taxon>Ochrophyta</taxon>
        <taxon>Eustigmatophyceae</taxon>
        <taxon>Eustigmatales</taxon>
        <taxon>Monodopsidaceae</taxon>
        <taxon>Nannochloropsis</taxon>
    </lineage>
</organism>
<evidence type="ECO:0000313" key="8">
    <source>
        <dbReference type="Proteomes" id="UP000019335"/>
    </source>
</evidence>
<reference evidence="7 8" key="1">
    <citation type="journal article" date="2014" name="Mol. Plant">
        <title>Chromosome Scale Genome Assembly and Transcriptome Profiling of Nannochloropsis gaditana in Nitrogen Depletion.</title>
        <authorList>
            <person name="Corteggiani Carpinelli E."/>
            <person name="Telatin A."/>
            <person name="Vitulo N."/>
            <person name="Forcato C."/>
            <person name="D'Angelo M."/>
            <person name="Schiavon R."/>
            <person name="Vezzi A."/>
            <person name="Giacometti G.M."/>
            <person name="Morosinotto T."/>
            <person name="Valle G."/>
        </authorList>
    </citation>
    <scope>NUCLEOTIDE SEQUENCE [LARGE SCALE GENOMIC DNA]</scope>
    <source>
        <strain evidence="7 8">B-31</strain>
    </source>
</reference>
<feature type="region of interest" description="Disordered" evidence="6">
    <location>
        <begin position="69"/>
        <end position="90"/>
    </location>
</feature>
<evidence type="ECO:0000256" key="5">
    <source>
        <dbReference type="PIRSR" id="PIRSR600760-2"/>
    </source>
</evidence>
<dbReference type="Proteomes" id="UP000019335">
    <property type="component" value="Unassembled WGS sequence"/>
</dbReference>